<name>A0AAE0WPH8_9PEZI</name>
<proteinExistence type="predicted"/>
<gene>
    <name evidence="1" type="ORF">LTR78_004669</name>
</gene>
<protein>
    <submittedName>
        <fullName evidence="1">Uncharacterized protein</fullName>
    </submittedName>
</protein>
<reference evidence="1" key="1">
    <citation type="submission" date="2023-07" db="EMBL/GenBank/DDBJ databases">
        <title>Black Yeasts Isolated from many extreme environments.</title>
        <authorList>
            <person name="Coleine C."/>
            <person name="Stajich J.E."/>
            <person name="Selbmann L."/>
        </authorList>
    </citation>
    <scope>NUCLEOTIDE SEQUENCE</scope>
    <source>
        <strain evidence="1">CCFEE 5485</strain>
    </source>
</reference>
<evidence type="ECO:0000313" key="2">
    <source>
        <dbReference type="Proteomes" id="UP001274830"/>
    </source>
</evidence>
<dbReference type="AlphaFoldDB" id="A0AAE0WPH8"/>
<evidence type="ECO:0000313" key="1">
    <source>
        <dbReference type="EMBL" id="KAK3675585.1"/>
    </source>
</evidence>
<organism evidence="1 2">
    <name type="scientific">Recurvomyces mirabilis</name>
    <dbReference type="NCBI Taxonomy" id="574656"/>
    <lineage>
        <taxon>Eukaryota</taxon>
        <taxon>Fungi</taxon>
        <taxon>Dikarya</taxon>
        <taxon>Ascomycota</taxon>
        <taxon>Pezizomycotina</taxon>
        <taxon>Dothideomycetes</taxon>
        <taxon>Dothideomycetidae</taxon>
        <taxon>Mycosphaerellales</taxon>
        <taxon>Teratosphaeriaceae</taxon>
        <taxon>Recurvomyces</taxon>
    </lineage>
</organism>
<sequence length="309" mass="34234">MATVQDHEPLHKAFPELFEINFVTTFASVATNASKTSDWLHREEYSDLVQLRHSADKVKYAALALNSTIPGVQLALDHPDFGRISSHDFQRAMAKDRERFKAFGPTVMKTIHAITTIFPLLSPATLEGRILSHLHNLTLHHNNATAYSTITLLATTSKQINHLQTTLLTFEDHLNNTKETTIIDMCKHSLTGDSAEHSVDCLAELRGQRLGLRVMKDVAQFTKGIFVVGRLEAEGLRDALVELRGTVERAGRVPHLMERVGLGEIFDGKEGEEVDVVGPEEVARRGDGVVVETQVVDDRVARDDLLSGS</sequence>
<dbReference type="Proteomes" id="UP001274830">
    <property type="component" value="Unassembled WGS sequence"/>
</dbReference>
<comment type="caution">
    <text evidence="1">The sequence shown here is derived from an EMBL/GenBank/DDBJ whole genome shotgun (WGS) entry which is preliminary data.</text>
</comment>
<dbReference type="EMBL" id="JAUTXT010000014">
    <property type="protein sequence ID" value="KAK3675585.1"/>
    <property type="molecule type" value="Genomic_DNA"/>
</dbReference>
<keyword evidence="2" id="KW-1185">Reference proteome</keyword>
<accession>A0AAE0WPH8</accession>